<reference evidence="1" key="1">
    <citation type="submission" date="2021-03" db="EMBL/GenBank/DDBJ databases">
        <authorList>
            <person name="Bekaert M."/>
        </authorList>
    </citation>
    <scope>NUCLEOTIDE SEQUENCE</scope>
</reference>
<dbReference type="EMBL" id="CAJPWZ010003339">
    <property type="protein sequence ID" value="CAG2258156.1"/>
    <property type="molecule type" value="Genomic_DNA"/>
</dbReference>
<gene>
    <name evidence="1" type="ORF">MEDL_69356</name>
</gene>
<evidence type="ECO:0000313" key="1">
    <source>
        <dbReference type="EMBL" id="CAG2258156.1"/>
    </source>
</evidence>
<sequence>MKKISQLEIQQKNVKTLKSTQLEIAIEEMRCLKNNQIIFTSSTQIMQLTNDEVSELINFDPYEPSTIHVSHTNEIIVGFYHQNTEEKRDKPVIIRLDLNGKIKQVYKNYETRLLQNELVRSCTTFANGNISYIDSCLTGDLGGCVINIENNGVVQWKYHGNPVLNVDDHLFWPIEVLTTRLNNLLISDKYEGALHILTPVGSLLTIVDVTHIEFLHQVL</sequence>
<accession>A0A8S3VKA0</accession>
<evidence type="ECO:0000313" key="2">
    <source>
        <dbReference type="Proteomes" id="UP000683360"/>
    </source>
</evidence>
<dbReference type="OrthoDB" id="6064205at2759"/>
<comment type="caution">
    <text evidence="1">The sequence shown here is derived from an EMBL/GenBank/DDBJ whole genome shotgun (WGS) entry which is preliminary data.</text>
</comment>
<dbReference type="AlphaFoldDB" id="A0A8S3VKA0"/>
<protein>
    <submittedName>
        <fullName evidence="1">Uncharacterized protein</fullName>
    </submittedName>
</protein>
<dbReference type="Proteomes" id="UP000683360">
    <property type="component" value="Unassembled WGS sequence"/>
</dbReference>
<proteinExistence type="predicted"/>
<name>A0A8S3VKA0_MYTED</name>
<organism evidence="1 2">
    <name type="scientific">Mytilus edulis</name>
    <name type="common">Blue mussel</name>
    <dbReference type="NCBI Taxonomy" id="6550"/>
    <lineage>
        <taxon>Eukaryota</taxon>
        <taxon>Metazoa</taxon>
        <taxon>Spiralia</taxon>
        <taxon>Lophotrochozoa</taxon>
        <taxon>Mollusca</taxon>
        <taxon>Bivalvia</taxon>
        <taxon>Autobranchia</taxon>
        <taxon>Pteriomorphia</taxon>
        <taxon>Mytilida</taxon>
        <taxon>Mytiloidea</taxon>
        <taxon>Mytilidae</taxon>
        <taxon>Mytilinae</taxon>
        <taxon>Mytilus</taxon>
    </lineage>
</organism>
<keyword evidence="2" id="KW-1185">Reference proteome</keyword>
<dbReference type="SUPFAM" id="SSF63829">
    <property type="entry name" value="Calcium-dependent phosphotriesterase"/>
    <property type="match status" value="1"/>
</dbReference>